<proteinExistence type="inferred from homology"/>
<evidence type="ECO:0000256" key="1">
    <source>
        <dbReference type="ARBA" id="ARBA00004196"/>
    </source>
</evidence>
<evidence type="ECO:0000259" key="5">
    <source>
        <dbReference type="Pfam" id="PF13407"/>
    </source>
</evidence>
<evidence type="ECO:0000256" key="2">
    <source>
        <dbReference type="ARBA" id="ARBA00007639"/>
    </source>
</evidence>
<reference evidence="6 7" key="1">
    <citation type="journal article" date="2021" name="ISME Commun">
        <title>Automated analysis of genomic sequences facilitates high-throughput and comprehensive description of bacteria.</title>
        <authorList>
            <person name="Hitch T.C.A."/>
        </authorList>
    </citation>
    <scope>NUCLEOTIDE SEQUENCE [LARGE SCALE GENOMIC DNA]</scope>
    <source>
        <strain evidence="6 7">H2_18</strain>
    </source>
</reference>
<comment type="subcellular location">
    <subcellularLocation>
        <location evidence="1">Cell envelope</location>
    </subcellularLocation>
</comment>
<dbReference type="Pfam" id="PF13407">
    <property type="entry name" value="Peripla_BP_4"/>
    <property type="match status" value="1"/>
</dbReference>
<dbReference type="PANTHER" id="PTHR46847">
    <property type="entry name" value="D-ALLOSE-BINDING PERIPLASMIC PROTEIN-RELATED"/>
    <property type="match status" value="1"/>
</dbReference>
<evidence type="ECO:0000256" key="4">
    <source>
        <dbReference type="SAM" id="SignalP"/>
    </source>
</evidence>
<dbReference type="EMBL" id="JAOQJX010000027">
    <property type="protein sequence ID" value="MCU6748635.1"/>
    <property type="molecule type" value="Genomic_DNA"/>
</dbReference>
<comment type="caution">
    <text evidence="6">The sequence shown here is derived from an EMBL/GenBank/DDBJ whole genome shotgun (WGS) entry which is preliminary data.</text>
</comment>
<feature type="signal peptide" evidence="4">
    <location>
        <begin position="1"/>
        <end position="19"/>
    </location>
</feature>
<dbReference type="InterPro" id="IPR025997">
    <property type="entry name" value="SBP_2_dom"/>
</dbReference>
<feature type="domain" description="Periplasmic binding protein" evidence="5">
    <location>
        <begin position="51"/>
        <end position="302"/>
    </location>
</feature>
<dbReference type="SUPFAM" id="SSF53822">
    <property type="entry name" value="Periplasmic binding protein-like I"/>
    <property type="match status" value="1"/>
</dbReference>
<keyword evidence="7" id="KW-1185">Reference proteome</keyword>
<feature type="chain" id="PRO_5045484924" evidence="4">
    <location>
        <begin position="20"/>
        <end position="329"/>
    </location>
</feature>
<dbReference type="RefSeq" id="WP_059069168.1">
    <property type="nucleotide sequence ID" value="NZ_JAOQJX010000027.1"/>
</dbReference>
<dbReference type="InterPro" id="IPR028082">
    <property type="entry name" value="Peripla_BP_I"/>
</dbReference>
<protein>
    <submittedName>
        <fullName evidence="6">Substrate-binding domain-containing protein</fullName>
    </submittedName>
</protein>
<dbReference type="PANTHER" id="PTHR46847:SF2">
    <property type="entry name" value="ABC TRANSPORTER SUGAR-BINDING PROTEIN"/>
    <property type="match status" value="1"/>
</dbReference>
<comment type="similarity">
    <text evidence="2">Belongs to the bacterial solute-binding protein 2 family.</text>
</comment>
<organism evidence="6 7">
    <name type="scientific">Faecalicatena acetigenes</name>
    <dbReference type="NCBI Taxonomy" id="2981790"/>
    <lineage>
        <taxon>Bacteria</taxon>
        <taxon>Bacillati</taxon>
        <taxon>Bacillota</taxon>
        <taxon>Clostridia</taxon>
        <taxon>Lachnospirales</taxon>
        <taxon>Lachnospiraceae</taxon>
        <taxon>Faecalicatena</taxon>
    </lineage>
</organism>
<evidence type="ECO:0000313" key="7">
    <source>
        <dbReference type="Proteomes" id="UP001652394"/>
    </source>
</evidence>
<evidence type="ECO:0000313" key="6">
    <source>
        <dbReference type="EMBL" id="MCU6748635.1"/>
    </source>
</evidence>
<dbReference type="Proteomes" id="UP001652394">
    <property type="component" value="Unassembled WGS sequence"/>
</dbReference>
<dbReference type="Gene3D" id="3.40.50.2300">
    <property type="match status" value="2"/>
</dbReference>
<sequence length="329" mass="35638">MKGRVVRVLAVALAAVVFAGGCKKNVGTPEDNAVVETDEQEESEEQEELVVGFSCMNLSNPFYETLEAAIQTSLEEQGARLLVKNPSGDVQAQITQIQELIEEEVDAVILCPVDWEEITPALEALKEADIPVINLDTEVKETELVDAYIGSDNRNAGYVCGQDLIETKPDGGSVIIVECPAINSVNERITGFEEAVAEGGFEVLERINSSEQDIKTAMQEVLAENKQIDAVMCGNDEMALQVYETVKSAGRTDILIYGIDGSPAVKKLLAEGVNPMEGTGAQSPINIGKTAAETAKAIADGEDFEEEVHIETFFIDRENVEMYGTDGWQ</sequence>
<accession>A0ABT2TEC1</accession>
<name>A0ABT2TEC1_9FIRM</name>
<dbReference type="PROSITE" id="PS51257">
    <property type="entry name" value="PROKAR_LIPOPROTEIN"/>
    <property type="match status" value="1"/>
</dbReference>
<keyword evidence="3 4" id="KW-0732">Signal</keyword>
<evidence type="ECO:0000256" key="3">
    <source>
        <dbReference type="ARBA" id="ARBA00022729"/>
    </source>
</evidence>
<gene>
    <name evidence="6" type="ORF">OCV51_13385</name>
</gene>